<dbReference type="PANTHER" id="PTHR43415">
    <property type="entry name" value="SPERMIDINE N(1)-ACETYLTRANSFERASE"/>
    <property type="match status" value="1"/>
</dbReference>
<dbReference type="Gene3D" id="3.40.630.30">
    <property type="match status" value="1"/>
</dbReference>
<protein>
    <submittedName>
        <fullName evidence="2">Protein N-acetyltransferase, RimJ/RimL family</fullName>
    </submittedName>
</protein>
<dbReference type="AlphaFoldDB" id="A0A1T4Y1V2"/>
<sequence>MKKLLEGDNIILTAVNDSDIENMEKWFNDLSFLRYYDYLPSVPKTYKEIKEFIDEFTKANDKYIFAIRKKESKKIIGIAGFDDILWNNGVATVFIGIGEKEYISKGFGKESLCLLIDFGFFEFNFHRIQLNVISYNNSAINLYEGVGFKREGVYREFLLRDDKRYDMYLYGLLKQEWKA</sequence>
<dbReference type="PANTHER" id="PTHR43415:SF5">
    <property type="entry name" value="ACETYLTRANSFERASE"/>
    <property type="match status" value="1"/>
</dbReference>
<dbReference type="STRING" id="1147123.SAMN05443428_11929"/>
<dbReference type="RefSeq" id="WP_078697235.1">
    <property type="nucleotide sequence ID" value="NZ_FUYH01000019.1"/>
</dbReference>
<evidence type="ECO:0000259" key="1">
    <source>
        <dbReference type="PROSITE" id="PS51186"/>
    </source>
</evidence>
<name>A0A1T4Y1V2_9CLOT</name>
<dbReference type="OrthoDB" id="9795206at2"/>
<accession>A0A1T4Y1V2</accession>
<keyword evidence="3" id="KW-1185">Reference proteome</keyword>
<dbReference type="InterPro" id="IPR000182">
    <property type="entry name" value="GNAT_dom"/>
</dbReference>
<reference evidence="3" key="1">
    <citation type="submission" date="2017-02" db="EMBL/GenBank/DDBJ databases">
        <authorList>
            <person name="Varghese N."/>
            <person name="Submissions S."/>
        </authorList>
    </citation>
    <scope>NUCLEOTIDE SEQUENCE [LARGE SCALE GENOMIC DNA]</scope>
    <source>
        <strain evidence="3">USBA 833</strain>
    </source>
</reference>
<keyword evidence="2" id="KW-0808">Transferase</keyword>
<dbReference type="EMBL" id="FUYH01000019">
    <property type="protein sequence ID" value="SKA95746.1"/>
    <property type="molecule type" value="Genomic_DNA"/>
</dbReference>
<gene>
    <name evidence="2" type="ORF">SAMN05443428_11929</name>
</gene>
<dbReference type="Pfam" id="PF13302">
    <property type="entry name" value="Acetyltransf_3"/>
    <property type="match status" value="1"/>
</dbReference>
<organism evidence="2 3">
    <name type="scientific">Caloramator quimbayensis</name>
    <dbReference type="NCBI Taxonomy" id="1147123"/>
    <lineage>
        <taxon>Bacteria</taxon>
        <taxon>Bacillati</taxon>
        <taxon>Bacillota</taxon>
        <taxon>Clostridia</taxon>
        <taxon>Eubacteriales</taxon>
        <taxon>Clostridiaceae</taxon>
        <taxon>Caloramator</taxon>
    </lineage>
</organism>
<evidence type="ECO:0000313" key="3">
    <source>
        <dbReference type="Proteomes" id="UP000190105"/>
    </source>
</evidence>
<evidence type="ECO:0000313" key="2">
    <source>
        <dbReference type="EMBL" id="SKA95746.1"/>
    </source>
</evidence>
<dbReference type="GO" id="GO:0016747">
    <property type="term" value="F:acyltransferase activity, transferring groups other than amino-acyl groups"/>
    <property type="evidence" value="ECO:0007669"/>
    <property type="project" value="InterPro"/>
</dbReference>
<dbReference type="PROSITE" id="PS51186">
    <property type="entry name" value="GNAT"/>
    <property type="match status" value="1"/>
</dbReference>
<feature type="domain" description="N-acetyltransferase" evidence="1">
    <location>
        <begin position="18"/>
        <end position="170"/>
    </location>
</feature>
<dbReference type="InterPro" id="IPR016181">
    <property type="entry name" value="Acyl_CoA_acyltransferase"/>
</dbReference>
<dbReference type="SUPFAM" id="SSF55729">
    <property type="entry name" value="Acyl-CoA N-acyltransferases (Nat)"/>
    <property type="match status" value="1"/>
</dbReference>
<dbReference type="Proteomes" id="UP000190105">
    <property type="component" value="Unassembled WGS sequence"/>
</dbReference>
<proteinExistence type="predicted"/>